<name>A0A937K0H5_9BACT</name>
<dbReference type="EMBL" id="JAESIY010000002">
    <property type="protein sequence ID" value="MBL3655557.1"/>
    <property type="molecule type" value="Genomic_DNA"/>
</dbReference>
<evidence type="ECO:0000313" key="1">
    <source>
        <dbReference type="EMBL" id="MBL3655557.1"/>
    </source>
</evidence>
<accession>A0A937K0H5</accession>
<keyword evidence="2" id="KW-1185">Reference proteome</keyword>
<organism evidence="1 2">
    <name type="scientific">Fulvivirga sediminis</name>
    <dbReference type="NCBI Taxonomy" id="2803949"/>
    <lineage>
        <taxon>Bacteria</taxon>
        <taxon>Pseudomonadati</taxon>
        <taxon>Bacteroidota</taxon>
        <taxon>Cytophagia</taxon>
        <taxon>Cytophagales</taxon>
        <taxon>Fulvivirgaceae</taxon>
        <taxon>Fulvivirga</taxon>
    </lineage>
</organism>
<dbReference type="Proteomes" id="UP000659388">
    <property type="component" value="Unassembled WGS sequence"/>
</dbReference>
<protein>
    <submittedName>
        <fullName evidence="1">Uncharacterized protein</fullName>
    </submittedName>
</protein>
<evidence type="ECO:0000313" key="2">
    <source>
        <dbReference type="Proteomes" id="UP000659388"/>
    </source>
</evidence>
<gene>
    <name evidence="1" type="ORF">JL102_05400</name>
</gene>
<dbReference type="AlphaFoldDB" id="A0A937K0H5"/>
<reference evidence="1" key="1">
    <citation type="submission" date="2021-01" db="EMBL/GenBank/DDBJ databases">
        <title>Fulvivirga kasyanovii gen. nov., sp nov., a novel member of the phylum Bacteroidetes isolated from seawater in a mussel farm.</title>
        <authorList>
            <person name="Zhao L.-H."/>
            <person name="Wang Z.-J."/>
        </authorList>
    </citation>
    <scope>NUCLEOTIDE SEQUENCE</scope>
    <source>
        <strain evidence="1">2943</strain>
    </source>
</reference>
<proteinExistence type="predicted"/>
<dbReference type="RefSeq" id="WP_202243222.1">
    <property type="nucleotide sequence ID" value="NZ_JAESIY010000002.1"/>
</dbReference>
<comment type="caution">
    <text evidence="1">The sequence shown here is derived from an EMBL/GenBank/DDBJ whole genome shotgun (WGS) entry which is preliminary data.</text>
</comment>
<sequence length="81" mass="9292">MAYMTIEGVKYEKELIELAQAHTTGKGEGKISKDEVKDLFKSAEDGTSVTDTEKRTLEYIRKNFEFTDASAKLFDEMYEKI</sequence>